<gene>
    <name evidence="1" type="ORF">HMPREF9087_2028</name>
</gene>
<dbReference type="InterPro" id="IPR027417">
    <property type="entry name" value="P-loop_NTPase"/>
</dbReference>
<dbReference type="Gene3D" id="3.40.50.300">
    <property type="entry name" value="P-loop containing nucleotide triphosphate hydrolases"/>
    <property type="match status" value="1"/>
</dbReference>
<sequence>MYRYLHRTPAFFVLVKHSIIFAGGGYENGLGKRVILKVRQRRDFMKRGKVVVVSGVTASGKTTLVRELSRLADGIVISFDDYSIDALPSAPSFDYFLQDPRAAINQYDISLLLKDLKRAMSIQPIIFVDFPFGYEHQDLRQLIDTVIYLKTPLDIAFARQIKRDYTNESKEAILTWADTYLSYARELFVLHEQIIAETSRLCTGWCSTS</sequence>
<name>F0EKE5_ENTCA</name>
<dbReference type="HOGENOM" id="CLU_114033_0_0_9"/>
<dbReference type="EMBL" id="AEWT01000016">
    <property type="protein sequence ID" value="EGC69413.1"/>
    <property type="molecule type" value="Genomic_DNA"/>
</dbReference>
<evidence type="ECO:0000313" key="2">
    <source>
        <dbReference type="Proteomes" id="UP000004835"/>
    </source>
</evidence>
<evidence type="ECO:0000313" key="1">
    <source>
        <dbReference type="EMBL" id="EGC69413.1"/>
    </source>
</evidence>
<dbReference type="SUPFAM" id="SSF52540">
    <property type="entry name" value="P-loop containing nucleoside triphosphate hydrolases"/>
    <property type="match status" value="1"/>
</dbReference>
<reference evidence="1 2" key="1">
    <citation type="submission" date="2011-01" db="EMBL/GenBank/DDBJ databases">
        <authorList>
            <person name="Muzny D."/>
            <person name="Qin X."/>
            <person name="Deng J."/>
            <person name="Jiang H."/>
            <person name="Liu Y."/>
            <person name="Qu J."/>
            <person name="Song X.-Z."/>
            <person name="Zhang L."/>
            <person name="Thornton R."/>
            <person name="Coyle M."/>
            <person name="Francisco L."/>
            <person name="Jackson L."/>
            <person name="Javaid M."/>
            <person name="Korchina V."/>
            <person name="Kovar C."/>
            <person name="Mata R."/>
            <person name="Mathew T."/>
            <person name="Ngo R."/>
            <person name="Nguyen L."/>
            <person name="Nguyen N."/>
            <person name="Okwuonu G."/>
            <person name="Ongeri F."/>
            <person name="Pham C."/>
            <person name="Simmons D."/>
            <person name="Wilczek-Boney K."/>
            <person name="Hale W."/>
            <person name="Jakkamsetti A."/>
            <person name="Pham P."/>
            <person name="Ruth R."/>
            <person name="San Lucas F."/>
            <person name="Warren J."/>
            <person name="Zhang J."/>
            <person name="Zhao Z."/>
            <person name="Zhou C."/>
            <person name="Zhu D."/>
            <person name="Lee S."/>
            <person name="Bess C."/>
            <person name="Blankenburg K."/>
            <person name="Forbes L."/>
            <person name="Fu Q."/>
            <person name="Gubbala S."/>
            <person name="Hirani K."/>
            <person name="Jayaseelan J.C."/>
            <person name="Lara F."/>
            <person name="Munidasa M."/>
            <person name="Palculict T."/>
            <person name="Patil S."/>
            <person name="Pu L.-L."/>
            <person name="Saada N."/>
            <person name="Tang L."/>
            <person name="Weissenberger G."/>
            <person name="Zhu Y."/>
            <person name="Hemphill L."/>
            <person name="Shang Y."/>
            <person name="Youmans B."/>
            <person name="Ayvaz T."/>
            <person name="Ross M."/>
            <person name="Santibanez J."/>
            <person name="Aqrawi P."/>
            <person name="Gross S."/>
            <person name="Joshi V."/>
            <person name="Fowler G."/>
            <person name="Nazareth L."/>
            <person name="Reid J."/>
            <person name="Worley K."/>
            <person name="Petrosino J."/>
            <person name="Highlander S."/>
            <person name="Gibbs R."/>
        </authorList>
    </citation>
    <scope>NUCLEOTIDE SEQUENCE [LARGE SCALE GENOMIC DNA]</scope>
    <source>
        <strain evidence="1 2">ATCC 12755</strain>
    </source>
</reference>
<organism evidence="1 2">
    <name type="scientific">Enterococcus casseliflavus ATCC 12755</name>
    <dbReference type="NCBI Taxonomy" id="888066"/>
    <lineage>
        <taxon>Bacteria</taxon>
        <taxon>Bacillati</taxon>
        <taxon>Bacillota</taxon>
        <taxon>Bacilli</taxon>
        <taxon>Lactobacillales</taxon>
        <taxon>Enterococcaceae</taxon>
        <taxon>Enterococcus</taxon>
    </lineage>
</organism>
<dbReference type="AlphaFoldDB" id="F0EKE5"/>
<dbReference type="Proteomes" id="UP000004835">
    <property type="component" value="Unassembled WGS sequence"/>
</dbReference>
<accession>F0EKE5</accession>
<comment type="caution">
    <text evidence="1">The sequence shown here is derived from an EMBL/GenBank/DDBJ whole genome shotgun (WGS) entry which is preliminary data.</text>
</comment>
<evidence type="ECO:0008006" key="3">
    <source>
        <dbReference type="Google" id="ProtNLM"/>
    </source>
</evidence>
<protein>
    <recommendedName>
        <fullName evidence="3">Uridine kinase</fullName>
    </recommendedName>
</protein>
<proteinExistence type="predicted"/>